<protein>
    <submittedName>
        <fullName evidence="2">Uncharacterized protein</fullName>
    </submittedName>
</protein>
<gene>
    <name evidence="2" type="ORF">MMH89_01745</name>
</gene>
<feature type="transmembrane region" description="Helical" evidence="1">
    <location>
        <begin position="39"/>
        <end position="57"/>
    </location>
</feature>
<dbReference type="Proteomes" id="UP001055955">
    <property type="component" value="Chromosome"/>
</dbReference>
<dbReference type="EMBL" id="CP092900">
    <property type="protein sequence ID" value="UTC24873.1"/>
    <property type="molecule type" value="Genomic_DNA"/>
</dbReference>
<feature type="transmembrane region" description="Helical" evidence="1">
    <location>
        <begin position="6"/>
        <end position="27"/>
    </location>
</feature>
<evidence type="ECO:0000313" key="3">
    <source>
        <dbReference type="Proteomes" id="UP001055955"/>
    </source>
</evidence>
<feature type="transmembrane region" description="Helical" evidence="1">
    <location>
        <begin position="63"/>
        <end position="86"/>
    </location>
</feature>
<feature type="transmembrane region" description="Helical" evidence="1">
    <location>
        <begin position="107"/>
        <end position="126"/>
    </location>
</feature>
<sequence length="128" mass="14252">MLVLSQIFALFLTVVGLGMIINAKLFVDAFNEIKSNPGLRLITGLMPILLGSVVIAMHSVWVMAWPVLVTLIGYTLFILGSLRYLFWKQWVNMMARVLSKSVVRSMGVVALAIGLVLGYYSIYMILLI</sequence>
<reference evidence="2 3" key="1">
    <citation type="journal article" date="2022" name="Nat. Microbiol.">
        <title>The microbiome of a bacterivorous marine choanoflagellate contains a resource-demanding obligate bacterial associate.</title>
        <authorList>
            <person name="Needham D.M."/>
            <person name="Poirier C."/>
            <person name="Bachy C."/>
            <person name="George E.E."/>
            <person name="Wilken S."/>
            <person name="Yung C.C.M."/>
            <person name="Limardo A.J."/>
            <person name="Morando M."/>
            <person name="Sudek L."/>
            <person name="Malmstrom R.R."/>
            <person name="Keeling P.J."/>
            <person name="Santoro A.E."/>
            <person name="Worden A.Z."/>
        </authorList>
    </citation>
    <scope>NUCLEOTIDE SEQUENCE [LARGE SCALE GENOMIC DNA]</scope>
    <source>
        <strain evidence="2 3">Comchoano-1</strain>
    </source>
</reference>
<keyword evidence="3" id="KW-1185">Reference proteome</keyword>
<evidence type="ECO:0000256" key="1">
    <source>
        <dbReference type="SAM" id="Phobius"/>
    </source>
</evidence>
<keyword evidence="1" id="KW-0812">Transmembrane</keyword>
<accession>A0ABY5DK54</accession>
<organism evidence="2 3">
    <name type="scientific">Candidatus Comchoanobacter bicostacola</name>
    <dbReference type="NCBI Taxonomy" id="2919598"/>
    <lineage>
        <taxon>Bacteria</taxon>
        <taxon>Pseudomonadati</taxon>
        <taxon>Pseudomonadota</taxon>
        <taxon>Gammaproteobacteria</taxon>
        <taxon>Candidatus Comchoanobacterales</taxon>
        <taxon>Candidatus Comchoanobacteraceae</taxon>
        <taxon>Candidatus Comchoanobacter</taxon>
    </lineage>
</organism>
<dbReference type="RefSeq" id="WP_258568662.1">
    <property type="nucleotide sequence ID" value="NZ_CP092900.1"/>
</dbReference>
<evidence type="ECO:0000313" key="2">
    <source>
        <dbReference type="EMBL" id="UTC24873.1"/>
    </source>
</evidence>
<keyword evidence="1" id="KW-1133">Transmembrane helix</keyword>
<proteinExistence type="predicted"/>
<keyword evidence="1" id="KW-0472">Membrane</keyword>
<name>A0ABY5DK54_9GAMM</name>